<reference evidence="1" key="2">
    <citation type="journal article" date="2015" name="Data Brief">
        <title>Shoot transcriptome of the giant reed, Arundo donax.</title>
        <authorList>
            <person name="Barrero R.A."/>
            <person name="Guerrero F.D."/>
            <person name="Moolhuijzen P."/>
            <person name="Goolsby J.A."/>
            <person name="Tidwell J."/>
            <person name="Bellgard S.E."/>
            <person name="Bellgard M.I."/>
        </authorList>
    </citation>
    <scope>NUCLEOTIDE SEQUENCE</scope>
    <source>
        <tissue evidence="1">Shoot tissue taken approximately 20 cm above the soil surface</tissue>
    </source>
</reference>
<proteinExistence type="predicted"/>
<dbReference type="EMBL" id="GBRH01271360">
    <property type="protein sequence ID" value="JAD26535.1"/>
    <property type="molecule type" value="Transcribed_RNA"/>
</dbReference>
<sequence length="29" mass="3310">MQCATHIRLILPRSQVIEDNIAKTKTKSN</sequence>
<accession>A0A0A8YN43</accession>
<dbReference type="AlphaFoldDB" id="A0A0A8YN43"/>
<protein>
    <submittedName>
        <fullName evidence="1">Uncharacterized protein</fullName>
    </submittedName>
</protein>
<organism evidence="1">
    <name type="scientific">Arundo donax</name>
    <name type="common">Giant reed</name>
    <name type="synonym">Donax arundinaceus</name>
    <dbReference type="NCBI Taxonomy" id="35708"/>
    <lineage>
        <taxon>Eukaryota</taxon>
        <taxon>Viridiplantae</taxon>
        <taxon>Streptophyta</taxon>
        <taxon>Embryophyta</taxon>
        <taxon>Tracheophyta</taxon>
        <taxon>Spermatophyta</taxon>
        <taxon>Magnoliopsida</taxon>
        <taxon>Liliopsida</taxon>
        <taxon>Poales</taxon>
        <taxon>Poaceae</taxon>
        <taxon>PACMAD clade</taxon>
        <taxon>Arundinoideae</taxon>
        <taxon>Arundineae</taxon>
        <taxon>Arundo</taxon>
    </lineage>
</organism>
<reference evidence="1" key="1">
    <citation type="submission" date="2014-09" db="EMBL/GenBank/DDBJ databases">
        <authorList>
            <person name="Magalhaes I.L.F."/>
            <person name="Oliveira U."/>
            <person name="Santos F.R."/>
            <person name="Vidigal T.H.D.A."/>
            <person name="Brescovit A.D."/>
            <person name="Santos A.J."/>
        </authorList>
    </citation>
    <scope>NUCLEOTIDE SEQUENCE</scope>
    <source>
        <tissue evidence="1">Shoot tissue taken approximately 20 cm above the soil surface</tissue>
    </source>
</reference>
<evidence type="ECO:0000313" key="1">
    <source>
        <dbReference type="EMBL" id="JAD26535.1"/>
    </source>
</evidence>
<name>A0A0A8YN43_ARUDO</name>